<reference evidence="2" key="1">
    <citation type="submission" date="2018-06" db="EMBL/GenBank/DDBJ databases">
        <authorList>
            <person name="Zhirakovskaya E."/>
        </authorList>
    </citation>
    <scope>NUCLEOTIDE SEQUENCE</scope>
</reference>
<dbReference type="SUPFAM" id="SSF49764">
    <property type="entry name" value="HSP20-like chaperones"/>
    <property type="match status" value="1"/>
</dbReference>
<dbReference type="Gene3D" id="2.60.40.790">
    <property type="match status" value="1"/>
</dbReference>
<dbReference type="InterPro" id="IPR008978">
    <property type="entry name" value="HSP20-like_chaperone"/>
</dbReference>
<evidence type="ECO:0000259" key="1">
    <source>
        <dbReference type="PROSITE" id="PS01031"/>
    </source>
</evidence>
<dbReference type="EMBL" id="UOFV01000159">
    <property type="protein sequence ID" value="VAW98958.1"/>
    <property type="molecule type" value="Genomic_DNA"/>
</dbReference>
<dbReference type="PANTHER" id="PTHR11527">
    <property type="entry name" value="HEAT-SHOCK PROTEIN 20 FAMILY MEMBER"/>
    <property type="match status" value="1"/>
</dbReference>
<name>A0A3B0ZZN8_9ZZZZ</name>
<accession>A0A3B0ZZN8</accession>
<dbReference type="InterPro" id="IPR002068">
    <property type="entry name" value="A-crystallin/Hsp20_dom"/>
</dbReference>
<keyword evidence="2" id="KW-0346">Stress response</keyword>
<dbReference type="CDD" id="cd06464">
    <property type="entry name" value="ACD_sHsps-like"/>
    <property type="match status" value="1"/>
</dbReference>
<proteinExistence type="predicted"/>
<sequence length="148" mass="17213">MNIIQYDPWRRLQQLQREMGSLFDPRLNADDDSASMATSDWVPAVDIKEEDDRFLIIADVPGVEPNDIEVHMENGVLSIKGERHEEHKEEKEGYKRIERTYGNFHRRFNLPDTADAESITAKSHNGSLEISIPKREELTQTRRITVEH</sequence>
<dbReference type="AlphaFoldDB" id="A0A3B0ZZN8"/>
<organism evidence="2">
    <name type="scientific">hydrothermal vent metagenome</name>
    <dbReference type="NCBI Taxonomy" id="652676"/>
    <lineage>
        <taxon>unclassified sequences</taxon>
        <taxon>metagenomes</taxon>
        <taxon>ecological metagenomes</taxon>
    </lineage>
</organism>
<dbReference type="InterPro" id="IPR031107">
    <property type="entry name" value="Small_HSP"/>
</dbReference>
<feature type="domain" description="SHSP" evidence="1">
    <location>
        <begin position="36"/>
        <end position="148"/>
    </location>
</feature>
<dbReference type="PROSITE" id="PS01031">
    <property type="entry name" value="SHSP"/>
    <property type="match status" value="1"/>
</dbReference>
<gene>
    <name evidence="2" type="ORF">MNBD_GAMMA19-1406</name>
</gene>
<evidence type="ECO:0000313" key="2">
    <source>
        <dbReference type="EMBL" id="VAW98958.1"/>
    </source>
</evidence>
<dbReference type="Pfam" id="PF00011">
    <property type="entry name" value="HSP20"/>
    <property type="match status" value="1"/>
</dbReference>
<protein>
    <submittedName>
        <fullName evidence="2">Heat shock protein, Hsp20 family</fullName>
    </submittedName>
</protein>